<dbReference type="PANTHER" id="PTHR48056:SF44">
    <property type="entry name" value="RECEPTOR PROTEIN KINASE CLAVATA1"/>
    <property type="match status" value="1"/>
</dbReference>
<protein>
    <submittedName>
        <fullName evidence="3">Uncharacterized protein</fullName>
    </submittedName>
</protein>
<dbReference type="Proteomes" id="UP000023152">
    <property type="component" value="Unassembled WGS sequence"/>
</dbReference>
<proteinExistence type="predicted"/>
<dbReference type="OrthoDB" id="2105857at2759"/>
<keyword evidence="4" id="KW-1185">Reference proteome</keyword>
<evidence type="ECO:0000256" key="1">
    <source>
        <dbReference type="ARBA" id="ARBA00022614"/>
    </source>
</evidence>
<dbReference type="InterPro" id="IPR032675">
    <property type="entry name" value="LRR_dom_sf"/>
</dbReference>
<keyword evidence="2" id="KW-0677">Repeat</keyword>
<dbReference type="GO" id="GO:0033612">
    <property type="term" value="F:receptor serine/threonine kinase binding"/>
    <property type="evidence" value="ECO:0007669"/>
    <property type="project" value="TreeGrafter"/>
</dbReference>
<organism evidence="3 4">
    <name type="scientific">Reticulomyxa filosa</name>
    <dbReference type="NCBI Taxonomy" id="46433"/>
    <lineage>
        <taxon>Eukaryota</taxon>
        <taxon>Sar</taxon>
        <taxon>Rhizaria</taxon>
        <taxon>Retaria</taxon>
        <taxon>Foraminifera</taxon>
        <taxon>Monothalamids</taxon>
        <taxon>Reticulomyxidae</taxon>
        <taxon>Reticulomyxa</taxon>
    </lineage>
</organism>
<comment type="caution">
    <text evidence="3">The sequence shown here is derived from an EMBL/GenBank/DDBJ whole genome shotgun (WGS) entry which is preliminary data.</text>
</comment>
<reference evidence="3 4" key="1">
    <citation type="journal article" date="2013" name="Curr. Biol.">
        <title>The Genome of the Foraminiferan Reticulomyxa filosa.</title>
        <authorList>
            <person name="Glockner G."/>
            <person name="Hulsmann N."/>
            <person name="Schleicher M."/>
            <person name="Noegel A.A."/>
            <person name="Eichinger L."/>
            <person name="Gallinger C."/>
            <person name="Pawlowski J."/>
            <person name="Sierra R."/>
            <person name="Euteneuer U."/>
            <person name="Pillet L."/>
            <person name="Moustafa A."/>
            <person name="Platzer M."/>
            <person name="Groth M."/>
            <person name="Szafranski K."/>
            <person name="Schliwa M."/>
        </authorList>
    </citation>
    <scope>NUCLEOTIDE SEQUENCE [LARGE SCALE GENOMIC DNA]</scope>
</reference>
<dbReference type="PANTHER" id="PTHR48056">
    <property type="entry name" value="LRR RECEPTOR-LIKE SERINE/THREONINE-PROTEIN KINASE-RELATED"/>
    <property type="match status" value="1"/>
</dbReference>
<evidence type="ECO:0000313" key="3">
    <source>
        <dbReference type="EMBL" id="ETO33409.1"/>
    </source>
</evidence>
<dbReference type="SUPFAM" id="SSF52058">
    <property type="entry name" value="L domain-like"/>
    <property type="match status" value="1"/>
</dbReference>
<evidence type="ECO:0000313" key="4">
    <source>
        <dbReference type="Proteomes" id="UP000023152"/>
    </source>
</evidence>
<dbReference type="EMBL" id="ASPP01003411">
    <property type="protein sequence ID" value="ETO33409.1"/>
    <property type="molecule type" value="Genomic_DNA"/>
</dbReference>
<accession>X6P5Q5</accession>
<dbReference type="Gene3D" id="3.80.10.10">
    <property type="entry name" value="Ribonuclease Inhibitor"/>
    <property type="match status" value="2"/>
</dbReference>
<keyword evidence="1" id="KW-0433">Leucine-rich repeat</keyword>
<name>X6P5Q5_RETFI</name>
<evidence type="ECO:0000256" key="2">
    <source>
        <dbReference type="ARBA" id="ARBA00022737"/>
    </source>
</evidence>
<dbReference type="InterPro" id="IPR050647">
    <property type="entry name" value="Plant_LRR-RLKs"/>
</dbReference>
<sequence>MEPYHQKLEICMNFTKKKFCFTDKNALKNNNFYVYNYRLSGELPRLDILPSLITVELNSNMLSGTIPFHDSYDWDRLIMFSLERNMFSGNLPKLPNRMHSTLILTLHMNQFSDHNLHDWLDELFQKAPALQILSIYDNPHLTGHLPNSLYNTNVEMFLAHGCEINGVLPSSNVQGNIRFATLLQNRLSGAMPSSLIQTADVKNTSLMTIFNDSALLLSFDVDTNLKNGLYLQGNRFSESAEWYQIFQNRALPKYVSNGERNAKTCTLQKKVILLM</sequence>
<gene>
    <name evidence="3" type="ORF">RFI_03698</name>
</gene>
<dbReference type="AlphaFoldDB" id="X6P5Q5"/>